<dbReference type="OrthoDB" id="9797829at2"/>
<dbReference type="EMBL" id="JHEG04000001">
    <property type="protein sequence ID" value="KAF3886906.1"/>
    <property type="molecule type" value="Genomic_DNA"/>
</dbReference>
<evidence type="ECO:0000256" key="1">
    <source>
        <dbReference type="ARBA" id="ARBA00022679"/>
    </source>
</evidence>
<dbReference type="GO" id="GO:0016757">
    <property type="term" value="F:glycosyltransferase activity"/>
    <property type="evidence" value="ECO:0007669"/>
    <property type="project" value="InterPro"/>
</dbReference>
<dbReference type="CDD" id="cd03809">
    <property type="entry name" value="GT4_MtfB-like"/>
    <property type="match status" value="1"/>
</dbReference>
<feature type="domain" description="Glycosyltransferase subfamily 4-like N-terminal" evidence="3">
    <location>
        <begin position="56"/>
        <end position="172"/>
    </location>
</feature>
<reference evidence="4" key="2">
    <citation type="submission" date="2019-11" db="EMBL/GenBank/DDBJ databases">
        <title>Improved Assembly of Tolypothrix boutellei genome.</title>
        <authorList>
            <person name="Sarangi A.N."/>
            <person name="Mukherjee M."/>
            <person name="Ghosh S."/>
            <person name="Singh D."/>
            <person name="Das A."/>
            <person name="Kant S."/>
            <person name="Prusty A."/>
            <person name="Tripathy S."/>
        </authorList>
    </citation>
    <scope>NUCLEOTIDE SEQUENCE</scope>
    <source>
        <strain evidence="4">VB521301</strain>
    </source>
</reference>
<dbReference type="InterPro" id="IPR028098">
    <property type="entry name" value="Glyco_trans_4-like_N"/>
</dbReference>
<dbReference type="Gene3D" id="3.40.50.2000">
    <property type="entry name" value="Glycogen Phosphorylase B"/>
    <property type="match status" value="2"/>
</dbReference>
<dbReference type="Proteomes" id="UP000029738">
    <property type="component" value="Unassembled WGS sequence"/>
</dbReference>
<reference evidence="5" key="1">
    <citation type="journal article" date="2015" name="Genome Announc.">
        <title>Draft Genome Sequence of Tolypothrix boutellei Strain VB521301.</title>
        <authorList>
            <person name="Chandrababunaidu M.M."/>
            <person name="Singh D."/>
            <person name="Sen D."/>
            <person name="Bhan S."/>
            <person name="Das S."/>
            <person name="Gupta A."/>
            <person name="Adhikary S.P."/>
            <person name="Tripathy S."/>
        </authorList>
    </citation>
    <scope>NUCLEOTIDE SEQUENCE</scope>
    <source>
        <strain evidence="5">VB521301</strain>
    </source>
</reference>
<gene>
    <name evidence="5" type="ORF">DA73_0220655</name>
    <name evidence="4" type="ORF">DA73_0400016480</name>
</gene>
<feature type="domain" description="Glycosyl transferase family 1" evidence="2">
    <location>
        <begin position="185"/>
        <end position="346"/>
    </location>
</feature>
<dbReference type="PANTHER" id="PTHR46401:SF2">
    <property type="entry name" value="GLYCOSYLTRANSFERASE WBBK-RELATED"/>
    <property type="match status" value="1"/>
</dbReference>
<keyword evidence="1 5" id="KW-0808">Transferase</keyword>
<dbReference type="SUPFAM" id="SSF53756">
    <property type="entry name" value="UDP-Glycosyltransferase/glycogen phosphorylase"/>
    <property type="match status" value="1"/>
</dbReference>
<dbReference type="EMBL" id="JHEG02000048">
    <property type="protein sequence ID" value="KIE10874.1"/>
    <property type="molecule type" value="Genomic_DNA"/>
</dbReference>
<dbReference type="Pfam" id="PF13439">
    <property type="entry name" value="Glyco_transf_4"/>
    <property type="match status" value="1"/>
</dbReference>
<dbReference type="PANTHER" id="PTHR46401">
    <property type="entry name" value="GLYCOSYLTRANSFERASE WBBK-RELATED"/>
    <property type="match status" value="1"/>
</dbReference>
<keyword evidence="6" id="KW-1185">Reference proteome</keyword>
<dbReference type="AlphaFoldDB" id="A0A0C1QZH7"/>
<name>A0A0C1QZH7_9CYAN</name>
<evidence type="ECO:0000259" key="3">
    <source>
        <dbReference type="Pfam" id="PF13439"/>
    </source>
</evidence>
<dbReference type="Pfam" id="PF00534">
    <property type="entry name" value="Glycos_transf_1"/>
    <property type="match status" value="1"/>
</dbReference>
<organism evidence="5">
    <name type="scientific">Tolypothrix bouteillei VB521301</name>
    <dbReference type="NCBI Taxonomy" id="1479485"/>
    <lineage>
        <taxon>Bacteria</taxon>
        <taxon>Bacillati</taxon>
        <taxon>Cyanobacteriota</taxon>
        <taxon>Cyanophyceae</taxon>
        <taxon>Nostocales</taxon>
        <taxon>Tolypothrichaceae</taxon>
        <taxon>Tolypothrix</taxon>
    </lineage>
</organism>
<evidence type="ECO:0000313" key="6">
    <source>
        <dbReference type="Proteomes" id="UP000029738"/>
    </source>
</evidence>
<dbReference type="InterPro" id="IPR001296">
    <property type="entry name" value="Glyco_trans_1"/>
</dbReference>
<dbReference type="RefSeq" id="WP_038092580.1">
    <property type="nucleotide sequence ID" value="NZ_JHEG04000001.1"/>
</dbReference>
<evidence type="ECO:0000259" key="2">
    <source>
        <dbReference type="Pfam" id="PF00534"/>
    </source>
</evidence>
<comment type="caution">
    <text evidence="5">The sequence shown here is derived from an EMBL/GenBank/DDBJ whole genome shotgun (WGS) entry which is preliminary data.</text>
</comment>
<sequence>MRVAILRRTPGVFFSMDVYADALVSGLKAVRPSWEIVEFAPELNPDKKEKSWLYGVWSYYERYWRYPLVVRKKQADIFHIIDHSDGHLARWLKRNHQLGVVTCHDLINLIQPENIYDQARISFVSTAAWKFSIRGMHQADRIITVSSHTAQDVVRELKIEPERIAVVPNGVERIFHLLPQDDIASFRQQHRVSPETLCILNVGSNHPRKNIFTALKVIKALKDKGLSIQFWKAGADFTAEQKKFIQTHSLENCVTYLGKPDKESLVNIYNAADVLLSPSLYEGFGITILEAMACGTVVITSNVTSLPEVAGDAAILVAPNDVTTMVKAVGELLEKPLYRKSLVERGLARVKMFTWEKTAEQVATLYEKLLEKERKN</sequence>
<dbReference type="STRING" id="1479485.DA73_0220655"/>
<protein>
    <submittedName>
        <fullName evidence="5">Glycosyl transferase group 1</fullName>
    </submittedName>
    <submittedName>
        <fullName evidence="4">Glycosyltransferase family 4 protein</fullName>
    </submittedName>
</protein>
<evidence type="ECO:0000313" key="4">
    <source>
        <dbReference type="EMBL" id="KAF3886906.1"/>
    </source>
</evidence>
<accession>A0A0C1QZH7</accession>
<proteinExistence type="predicted"/>
<evidence type="ECO:0000313" key="5">
    <source>
        <dbReference type="EMBL" id="KIE10874.1"/>
    </source>
</evidence>